<keyword evidence="6" id="KW-0175">Coiled coil</keyword>
<comment type="caution">
    <text evidence="9">The sequence shown here is derived from an EMBL/GenBank/DDBJ whole genome shotgun (WGS) entry which is preliminary data.</text>
</comment>
<feature type="coiled-coil region" evidence="6">
    <location>
        <begin position="191"/>
        <end position="233"/>
    </location>
</feature>
<feature type="compositionally biased region" description="Polar residues" evidence="7">
    <location>
        <begin position="308"/>
        <end position="320"/>
    </location>
</feature>
<feature type="region of interest" description="Disordered" evidence="7">
    <location>
        <begin position="241"/>
        <end position="358"/>
    </location>
</feature>
<evidence type="ECO:0000256" key="5">
    <source>
        <dbReference type="ARBA" id="ARBA00023212"/>
    </source>
</evidence>
<dbReference type="GO" id="GO:0008017">
    <property type="term" value="F:microtubule binding"/>
    <property type="evidence" value="ECO:0007669"/>
    <property type="project" value="InterPro"/>
</dbReference>
<keyword evidence="10" id="KW-1185">Reference proteome</keyword>
<dbReference type="GO" id="GO:0000226">
    <property type="term" value="P:microtubule cytoskeleton organization"/>
    <property type="evidence" value="ECO:0007669"/>
    <property type="project" value="InterPro"/>
</dbReference>
<feature type="region of interest" description="Disordered" evidence="7">
    <location>
        <begin position="123"/>
        <end position="177"/>
    </location>
</feature>
<dbReference type="Proteomes" id="UP000734854">
    <property type="component" value="Unassembled WGS sequence"/>
</dbReference>
<feature type="compositionally biased region" description="Basic and acidic residues" evidence="7">
    <location>
        <begin position="322"/>
        <end position="334"/>
    </location>
</feature>
<dbReference type="PANTHER" id="PTHR46372:SF2">
    <property type="entry name" value="PROTEIN WVD2-LIKE 3"/>
    <property type="match status" value="1"/>
</dbReference>
<feature type="compositionally biased region" description="Polar residues" evidence="7">
    <location>
        <begin position="75"/>
        <end position="92"/>
    </location>
</feature>
<keyword evidence="5" id="KW-0206">Cytoskeleton</keyword>
<evidence type="ECO:0000256" key="7">
    <source>
        <dbReference type="SAM" id="MobiDB-lite"/>
    </source>
</evidence>
<evidence type="ECO:0000313" key="10">
    <source>
        <dbReference type="Proteomes" id="UP000734854"/>
    </source>
</evidence>
<dbReference type="InterPro" id="IPR027329">
    <property type="entry name" value="TPX2_C"/>
</dbReference>
<dbReference type="Pfam" id="PF06886">
    <property type="entry name" value="TPX2"/>
    <property type="match status" value="1"/>
</dbReference>
<comment type="similarity">
    <text evidence="2">Belongs to the TPX2 family.</text>
</comment>
<evidence type="ECO:0000256" key="2">
    <source>
        <dbReference type="ARBA" id="ARBA00005885"/>
    </source>
</evidence>
<dbReference type="OrthoDB" id="1925970at2759"/>
<feature type="region of interest" description="Disordered" evidence="7">
    <location>
        <begin position="63"/>
        <end position="92"/>
    </location>
</feature>
<gene>
    <name evidence="9" type="ORF">ZIOFF_042829</name>
</gene>
<evidence type="ECO:0000313" key="9">
    <source>
        <dbReference type="EMBL" id="KAG6495038.1"/>
    </source>
</evidence>
<name>A0A8J5KP37_ZINOF</name>
<dbReference type="PANTHER" id="PTHR46372">
    <property type="entry name" value="PROTEIN WVD2-LIKE 3"/>
    <property type="match status" value="1"/>
</dbReference>
<feature type="domain" description="TPX2 C-terminal" evidence="8">
    <location>
        <begin position="184"/>
        <end position="258"/>
    </location>
</feature>
<reference evidence="9 10" key="1">
    <citation type="submission" date="2020-08" db="EMBL/GenBank/DDBJ databases">
        <title>Plant Genome Project.</title>
        <authorList>
            <person name="Zhang R.-G."/>
        </authorList>
    </citation>
    <scope>NUCLEOTIDE SEQUENCE [LARGE SCALE GENOMIC DNA]</scope>
    <source>
        <tissue evidence="9">Rhizome</tissue>
    </source>
</reference>
<dbReference type="GO" id="GO:0005874">
    <property type="term" value="C:microtubule"/>
    <property type="evidence" value="ECO:0007669"/>
    <property type="project" value="UniProtKB-KW"/>
</dbReference>
<evidence type="ECO:0000259" key="8">
    <source>
        <dbReference type="Pfam" id="PF06886"/>
    </source>
</evidence>
<organism evidence="9 10">
    <name type="scientific">Zingiber officinale</name>
    <name type="common">Ginger</name>
    <name type="synonym">Amomum zingiber</name>
    <dbReference type="NCBI Taxonomy" id="94328"/>
    <lineage>
        <taxon>Eukaryota</taxon>
        <taxon>Viridiplantae</taxon>
        <taxon>Streptophyta</taxon>
        <taxon>Embryophyta</taxon>
        <taxon>Tracheophyta</taxon>
        <taxon>Spermatophyta</taxon>
        <taxon>Magnoliopsida</taxon>
        <taxon>Liliopsida</taxon>
        <taxon>Zingiberales</taxon>
        <taxon>Zingiberaceae</taxon>
        <taxon>Zingiber</taxon>
    </lineage>
</organism>
<dbReference type="EMBL" id="JACMSC010000012">
    <property type="protein sequence ID" value="KAG6495038.1"/>
    <property type="molecule type" value="Genomic_DNA"/>
</dbReference>
<dbReference type="AlphaFoldDB" id="A0A8J5KP37"/>
<feature type="region of interest" description="Disordered" evidence="7">
    <location>
        <begin position="1"/>
        <end position="47"/>
    </location>
</feature>
<comment type="subcellular location">
    <subcellularLocation>
        <location evidence="1">Cytoplasm</location>
        <location evidence="1">Cytoskeleton</location>
    </subcellularLocation>
</comment>
<accession>A0A8J5KP37</accession>
<sequence length="358" mass="39852">MGKEVTEHPIEEESNFANGKTYQNSPNGPSGYVPSDEHMDNNQDTSNVQVHVLSQIRNLRMDEETTKKEYGDQESVASNSINGTIQSNQSTSHPVALVIEKHASRESHALVAEGGITEEINSIVESQSSNIQKTKGNSKVTSRKPQHPDSIRHPDEEDSCSIASSTAPSIKNMKTRTTMAVAPTFRSNERAERRKEFYSKLEEKHQALEAEKLQCEARTREEQEVALRQLRKNLTFRATPMPNFYREAPPPKVEFKKVPPTRARSPKLGRRKSCGDSSTQVEGENGSGRRGHGRLQRHSLGTCKDATNKLNATPKYQNPVNKPREGIKSTRENSKQPLPERAVPQAPSDIISPANPSV</sequence>
<feature type="compositionally biased region" description="Basic and acidic residues" evidence="7">
    <location>
        <begin position="1"/>
        <end position="11"/>
    </location>
</feature>
<evidence type="ECO:0000256" key="4">
    <source>
        <dbReference type="ARBA" id="ARBA00022701"/>
    </source>
</evidence>
<feature type="compositionally biased region" description="Basic and acidic residues" evidence="7">
    <location>
        <begin position="146"/>
        <end position="155"/>
    </location>
</feature>
<keyword evidence="4" id="KW-0493">Microtubule</keyword>
<keyword evidence="3" id="KW-0963">Cytoplasm</keyword>
<dbReference type="InterPro" id="IPR044806">
    <property type="entry name" value="WVD2/WDL1-4"/>
</dbReference>
<feature type="compositionally biased region" description="Polar residues" evidence="7">
    <location>
        <begin position="15"/>
        <end position="28"/>
    </location>
</feature>
<evidence type="ECO:0000256" key="6">
    <source>
        <dbReference type="SAM" id="Coils"/>
    </source>
</evidence>
<evidence type="ECO:0000256" key="3">
    <source>
        <dbReference type="ARBA" id="ARBA00022490"/>
    </source>
</evidence>
<feature type="compositionally biased region" description="Polar residues" evidence="7">
    <location>
        <begin position="123"/>
        <end position="140"/>
    </location>
</feature>
<proteinExistence type="inferred from homology"/>
<evidence type="ECO:0000256" key="1">
    <source>
        <dbReference type="ARBA" id="ARBA00004245"/>
    </source>
</evidence>
<protein>
    <recommendedName>
        <fullName evidence="8">TPX2 C-terminal domain-containing protein</fullName>
    </recommendedName>
</protein>